<dbReference type="Gene3D" id="3.30.1330.40">
    <property type="entry name" value="RutC-like"/>
    <property type="match status" value="1"/>
</dbReference>
<comment type="caution">
    <text evidence="2">The sequence shown here is derived from an EMBL/GenBank/DDBJ whole genome shotgun (WGS) entry which is preliminary data.</text>
</comment>
<name>A0ABT4VT02_9HYPH</name>
<reference evidence="2" key="1">
    <citation type="submission" date="2022-11" db="EMBL/GenBank/DDBJ databases">
        <title>Hoeflea poritis sp. nov., isolated from scleractinian coral Porites lutea.</title>
        <authorList>
            <person name="Zhang G."/>
            <person name="Wei Q."/>
            <person name="Cai L."/>
        </authorList>
    </citation>
    <scope>NUCLEOTIDE SEQUENCE</scope>
    <source>
        <strain evidence="2">E7-10</strain>
    </source>
</reference>
<dbReference type="Proteomes" id="UP001148313">
    <property type="component" value="Unassembled WGS sequence"/>
</dbReference>
<keyword evidence="3" id="KW-1185">Reference proteome</keyword>
<protein>
    <submittedName>
        <fullName evidence="2">Rid family detoxifying hydrolase</fullName>
    </submittedName>
</protein>
<gene>
    <name evidence="2" type="ORF">OOZ53_20955</name>
</gene>
<accession>A0ABT4VT02</accession>
<dbReference type="RefSeq" id="WP_271091685.1">
    <property type="nucleotide sequence ID" value="NZ_JAPJZH010000016.1"/>
</dbReference>
<dbReference type="EMBL" id="JAPJZH010000016">
    <property type="protein sequence ID" value="MDA4847842.1"/>
    <property type="molecule type" value="Genomic_DNA"/>
</dbReference>
<dbReference type="CDD" id="cd00448">
    <property type="entry name" value="YjgF_YER057c_UK114_family"/>
    <property type="match status" value="1"/>
</dbReference>
<dbReference type="InterPro" id="IPR006056">
    <property type="entry name" value="RidA"/>
</dbReference>
<dbReference type="InterPro" id="IPR006175">
    <property type="entry name" value="YjgF/YER057c/UK114"/>
</dbReference>
<dbReference type="PANTHER" id="PTHR11803">
    <property type="entry name" value="2-IMINOBUTANOATE/2-IMINOPROPANOATE DEAMINASE RIDA"/>
    <property type="match status" value="1"/>
</dbReference>
<evidence type="ECO:0000313" key="2">
    <source>
        <dbReference type="EMBL" id="MDA4847842.1"/>
    </source>
</evidence>
<dbReference type="NCBIfam" id="TIGR00004">
    <property type="entry name" value="Rid family detoxifying hydrolase"/>
    <property type="match status" value="1"/>
</dbReference>
<dbReference type="PROSITE" id="PS01094">
    <property type="entry name" value="UPF0076"/>
    <property type="match status" value="1"/>
</dbReference>
<evidence type="ECO:0000256" key="1">
    <source>
        <dbReference type="ARBA" id="ARBA00010552"/>
    </source>
</evidence>
<evidence type="ECO:0000313" key="3">
    <source>
        <dbReference type="Proteomes" id="UP001148313"/>
    </source>
</evidence>
<keyword evidence="2" id="KW-0378">Hydrolase</keyword>
<proteinExistence type="inferred from homology"/>
<dbReference type="InterPro" id="IPR019897">
    <property type="entry name" value="RidA_CS"/>
</dbReference>
<dbReference type="GO" id="GO:0016787">
    <property type="term" value="F:hydrolase activity"/>
    <property type="evidence" value="ECO:0007669"/>
    <property type="project" value="UniProtKB-KW"/>
</dbReference>
<dbReference type="PANTHER" id="PTHR11803:SF58">
    <property type="entry name" value="PROTEIN HMF1-RELATED"/>
    <property type="match status" value="1"/>
</dbReference>
<dbReference type="Pfam" id="PF01042">
    <property type="entry name" value="Ribonuc_L-PSP"/>
    <property type="match status" value="1"/>
</dbReference>
<organism evidence="2 3">
    <name type="scientific">Hoeflea poritis</name>
    <dbReference type="NCBI Taxonomy" id="2993659"/>
    <lineage>
        <taxon>Bacteria</taxon>
        <taxon>Pseudomonadati</taxon>
        <taxon>Pseudomonadota</taxon>
        <taxon>Alphaproteobacteria</taxon>
        <taxon>Hyphomicrobiales</taxon>
        <taxon>Rhizobiaceae</taxon>
        <taxon>Hoeflea</taxon>
    </lineage>
</organism>
<dbReference type="SUPFAM" id="SSF55298">
    <property type="entry name" value="YjgF-like"/>
    <property type="match status" value="1"/>
</dbReference>
<comment type="similarity">
    <text evidence="1">Belongs to the RutC family.</text>
</comment>
<sequence>MELINSDSAPTAVGPYSHASVDAQGNIYVSGCLPMKADGSLVEGSIAQKTDAALSNLESVLKMAGSDKSKVLKTTIFLVDLGQFAEVNEAYADFFAGHKPARSCVQVSALPKGVDIEIEAIAQA</sequence>
<dbReference type="InterPro" id="IPR035959">
    <property type="entry name" value="RutC-like_sf"/>
</dbReference>